<keyword evidence="4" id="KW-1185">Reference proteome</keyword>
<evidence type="ECO:0000259" key="2">
    <source>
        <dbReference type="Pfam" id="PF13298"/>
    </source>
</evidence>
<feature type="region of interest" description="Disordered" evidence="1">
    <location>
        <begin position="202"/>
        <end position="222"/>
    </location>
</feature>
<dbReference type="PANTHER" id="PTHR39465">
    <property type="entry name" value="DNA LIGASE D, 3'-PHOSPHOESTERASE DOMAIN"/>
    <property type="match status" value="1"/>
</dbReference>
<organism evidence="3 4">
    <name type="scientific">Pseudomassariella vexata</name>
    <dbReference type="NCBI Taxonomy" id="1141098"/>
    <lineage>
        <taxon>Eukaryota</taxon>
        <taxon>Fungi</taxon>
        <taxon>Dikarya</taxon>
        <taxon>Ascomycota</taxon>
        <taxon>Pezizomycotina</taxon>
        <taxon>Sordariomycetes</taxon>
        <taxon>Xylariomycetidae</taxon>
        <taxon>Amphisphaeriales</taxon>
        <taxon>Pseudomassariaceae</taxon>
        <taxon>Pseudomassariella</taxon>
    </lineage>
</organism>
<accession>A0A1Y2DDK4</accession>
<dbReference type="RefSeq" id="XP_040710536.1">
    <property type="nucleotide sequence ID" value="XM_040864485.1"/>
</dbReference>
<sequence>MPEKRGRGSPELVPNPFIKKRNLEWSIELTGLAHDAEDSSSSLSSLSPSPPAQADEPKTSAVEAGEAKVDDHLAYFCGILAKATLAPFPNGMPQLPVTNYRELYDAHFGKREGAHFVIHQHDHPIAGTHYDLRLQINETSSASWAIMYGLPGDPNSQRLNRNATETRVHCLWNHLVETASTSTGSLLIWDTGTYTVLQRRSKYAPAEDPDSQPSAPGASPQLTEQEKLNQAFKARKIRLELNGSRLPRNYVLSLRLTKSEDAAGRAKIGRKPKTRRRRGGAKTKAPEPMTSSDSDSDRNTGKAGVGGEEDIVHAPAEVDQEGVSAMEREIRELEDEEVRKTNAYTGATNTIGSVHQRKWYLSLDREACGFVKRRKQGKVIWECVEEHEDVGDARLRFPFHVKGAEVERSVVTGRQGAEVLKDEGVVDFVARKGWRPVLN</sequence>
<feature type="region of interest" description="Disordered" evidence="1">
    <location>
        <begin position="36"/>
        <end position="64"/>
    </location>
</feature>
<evidence type="ECO:0000256" key="1">
    <source>
        <dbReference type="SAM" id="MobiDB-lite"/>
    </source>
</evidence>
<evidence type="ECO:0000313" key="3">
    <source>
        <dbReference type="EMBL" id="ORY57184.1"/>
    </source>
</evidence>
<dbReference type="PANTHER" id="PTHR39465:SF1">
    <property type="entry name" value="DNA LIGASE D 3'-PHOSPHOESTERASE DOMAIN-CONTAINING PROTEIN"/>
    <property type="match status" value="1"/>
</dbReference>
<dbReference type="Proteomes" id="UP000193689">
    <property type="component" value="Unassembled WGS sequence"/>
</dbReference>
<feature type="domain" description="DNA ligase D 3'-phosphoesterase" evidence="2">
    <location>
        <begin position="119"/>
        <end position="252"/>
    </location>
</feature>
<feature type="compositionally biased region" description="Basic residues" evidence="1">
    <location>
        <begin position="267"/>
        <end position="281"/>
    </location>
</feature>
<reference evidence="3 4" key="1">
    <citation type="submission" date="2016-07" db="EMBL/GenBank/DDBJ databases">
        <title>Pervasive Adenine N6-methylation of Active Genes in Fungi.</title>
        <authorList>
            <consortium name="DOE Joint Genome Institute"/>
            <person name="Mondo S.J."/>
            <person name="Dannebaum R.O."/>
            <person name="Kuo R.C."/>
            <person name="Labutti K."/>
            <person name="Haridas S."/>
            <person name="Kuo A."/>
            <person name="Salamov A."/>
            <person name="Ahrendt S.R."/>
            <person name="Lipzen A."/>
            <person name="Sullivan W."/>
            <person name="Andreopoulos W.B."/>
            <person name="Clum A."/>
            <person name="Lindquist E."/>
            <person name="Daum C."/>
            <person name="Ramamoorthy G.K."/>
            <person name="Gryganskyi A."/>
            <person name="Culley D."/>
            <person name="Magnuson J.K."/>
            <person name="James T.Y."/>
            <person name="O'Malley M.A."/>
            <person name="Stajich J.E."/>
            <person name="Spatafora J.W."/>
            <person name="Visel A."/>
            <person name="Grigoriev I.V."/>
        </authorList>
    </citation>
    <scope>NUCLEOTIDE SEQUENCE [LARGE SCALE GENOMIC DNA]</scope>
    <source>
        <strain evidence="3 4">CBS 129021</strain>
    </source>
</reference>
<dbReference type="GeneID" id="63780697"/>
<dbReference type="InParanoid" id="A0A1Y2DDK4"/>
<name>A0A1Y2DDK4_9PEZI</name>
<comment type="caution">
    <text evidence="3">The sequence shown here is derived from an EMBL/GenBank/DDBJ whole genome shotgun (WGS) entry which is preliminary data.</text>
</comment>
<protein>
    <submittedName>
        <fullName evidence="3">DNA polymerase ligase-domain-containing protein</fullName>
    </submittedName>
</protein>
<evidence type="ECO:0000313" key="4">
    <source>
        <dbReference type="Proteomes" id="UP000193689"/>
    </source>
</evidence>
<dbReference type="InterPro" id="IPR014144">
    <property type="entry name" value="LigD_PE_domain"/>
</dbReference>
<dbReference type="AlphaFoldDB" id="A0A1Y2DDK4"/>
<dbReference type="OrthoDB" id="2588098at2759"/>
<proteinExistence type="predicted"/>
<dbReference type="Pfam" id="PF13298">
    <property type="entry name" value="LigD_N"/>
    <property type="match status" value="1"/>
</dbReference>
<dbReference type="EMBL" id="MCFJ01000020">
    <property type="protein sequence ID" value="ORY57184.1"/>
    <property type="molecule type" value="Genomic_DNA"/>
</dbReference>
<keyword evidence="3" id="KW-0436">Ligase</keyword>
<gene>
    <name evidence="3" type="ORF">BCR38DRAFT_490161</name>
</gene>
<dbReference type="GO" id="GO:0016874">
    <property type="term" value="F:ligase activity"/>
    <property type="evidence" value="ECO:0007669"/>
    <property type="project" value="UniProtKB-KW"/>
</dbReference>
<feature type="region of interest" description="Disordered" evidence="1">
    <location>
        <begin position="261"/>
        <end position="317"/>
    </location>
</feature>